<accession>A9BKC0</accession>
<dbReference type="Proteomes" id="UP000243127">
    <property type="component" value="Nucleomorph 1"/>
</dbReference>
<sequence length="48" mass="5409">MRESNDNAGNLLILLDNVDHNLEHPELLVVMVIVLVRLKVDGMDLLNT</sequence>
<dbReference type="EMBL" id="CP000881">
    <property type="protein sequence ID" value="ABW97953.1"/>
    <property type="molecule type" value="Genomic_DNA"/>
</dbReference>
<organism evidence="1 2">
    <name type="scientific">Hemiselmis andersenii</name>
    <name type="common">Cryptophyte alga</name>
    <dbReference type="NCBI Taxonomy" id="464988"/>
    <lineage>
        <taxon>Eukaryota</taxon>
        <taxon>Cryptophyceae</taxon>
        <taxon>Cryptomonadales</taxon>
        <taxon>Hemiselmidaceae</taxon>
        <taxon>Hemiselmis</taxon>
    </lineage>
</organism>
<dbReference type="RefSeq" id="XP_001712278.1">
    <property type="nucleotide sequence ID" value="XM_001712226.1"/>
</dbReference>
<proteinExistence type="predicted"/>
<dbReference type="AlphaFoldDB" id="A9BKC0"/>
<name>A9BKC0_HEMAN</name>
<geneLocation type="nucleomorph" evidence="1"/>
<evidence type="ECO:0000313" key="2">
    <source>
        <dbReference type="Proteomes" id="UP000243127"/>
    </source>
</evidence>
<reference evidence="1 2" key="1">
    <citation type="journal article" date="2007" name="Proc. Natl. Acad. Sci. U.S.A.">
        <title>Nucleomorph genome of Hemiselmis andersenii reveals complete intron loss and compaction as a driver of protein structure and function.</title>
        <authorList>
            <person name="Lane C.E."/>
            <person name="van den Heuvel K."/>
            <person name="Kozera C."/>
            <person name="Curtis B.A."/>
            <person name="Parsons B.J."/>
            <person name="Bowman S."/>
            <person name="Archibald J.M."/>
        </authorList>
    </citation>
    <scope>NUCLEOTIDE SEQUENCE [LARGE SCALE GENOMIC DNA]</scope>
    <source>
        <strain evidence="1 2">CCMP644</strain>
    </source>
</reference>
<gene>
    <name evidence="1" type="ORF">HAN_1g113</name>
</gene>
<keyword evidence="1" id="KW-0542">Nucleomorph</keyword>
<protein>
    <submittedName>
        <fullName evidence="1">Uncharacterized protein</fullName>
    </submittedName>
</protein>
<dbReference type="GeneID" id="5739634"/>
<evidence type="ECO:0000313" key="1">
    <source>
        <dbReference type="EMBL" id="ABW97953.1"/>
    </source>
</evidence>